<dbReference type="InterPro" id="IPR036638">
    <property type="entry name" value="HLH_DNA-bd_sf"/>
</dbReference>
<evidence type="ECO:0000256" key="3">
    <source>
        <dbReference type="ARBA" id="ARBA00023163"/>
    </source>
</evidence>
<evidence type="ECO:0000256" key="5">
    <source>
        <dbReference type="SAM" id="MobiDB-lite"/>
    </source>
</evidence>
<sequence length="559" mass="60882">MEKDKLFMSEGANTAATIWNSCGFGMEMQANELSFGPEQLANCFLNPNWDNSLDQSDPFESAMSSIVSSPVASSANANGIPSAGVGGDSFMIGELIGRLGSICNSGDISPQSYFKNNNNSTNTSCYSTPLNSPPKLNLSMMDSQMRGNLPIPGKCVVKRPSLAPFPADFVQRAARYSCFGSNNLGGLNGQFGLNESELINGLMPRVEPGKLSRVSSSNSMKVTVSQANVQESNKSSPQDGSLNSDKKSSRQARPSTSENGDSREESSVSEQVPGGKSRMKSQNDANSRKRKSIPRGKAKETPSSSPSASDVKVAAENDESREKRSKSDETSGSDKEKEEDNGNQKQNKNNSKPPEPPKDYIHVRARRGQATDSHSLAERVRREKISERMKFLQDLVPGCNKVTGKAVMLDEIINYVQSLQRQVEFLSMKLSSVNPRMEFNMETLLSKDIFQSRGSMPDGLYPLDDSAPVFPHGYQSQQGLALQNLMPSNAETQFSMNPLNGALRRNPSLHLPPLGDAAAHQASAMWQDDLQSVVQMGYGQNHQESFQGSVPSTHMKIEL</sequence>
<dbReference type="Gene3D" id="4.10.280.10">
    <property type="entry name" value="Helix-loop-helix DNA-binding domain"/>
    <property type="match status" value="1"/>
</dbReference>
<protein>
    <recommendedName>
        <fullName evidence="6">BHLH domain-containing protein</fullName>
    </recommendedName>
</protein>
<keyword evidence="8" id="KW-1185">Reference proteome</keyword>
<feature type="compositionally biased region" description="Polar residues" evidence="5">
    <location>
        <begin position="213"/>
        <end position="243"/>
    </location>
</feature>
<dbReference type="PANTHER" id="PTHR12565">
    <property type="entry name" value="STEROL REGULATORY ELEMENT-BINDING PROTEIN"/>
    <property type="match status" value="1"/>
</dbReference>
<evidence type="ECO:0000256" key="1">
    <source>
        <dbReference type="ARBA" id="ARBA00004123"/>
    </source>
</evidence>
<dbReference type="GO" id="GO:0003700">
    <property type="term" value="F:DNA-binding transcription factor activity"/>
    <property type="evidence" value="ECO:0007669"/>
    <property type="project" value="TreeGrafter"/>
</dbReference>
<evidence type="ECO:0000259" key="6">
    <source>
        <dbReference type="PROSITE" id="PS50888"/>
    </source>
</evidence>
<comment type="caution">
    <text evidence="7">The sequence shown here is derived from an EMBL/GenBank/DDBJ whole genome shotgun (WGS) entry which is preliminary data.</text>
</comment>
<evidence type="ECO:0000313" key="8">
    <source>
        <dbReference type="Proteomes" id="UP000657918"/>
    </source>
</evidence>
<dbReference type="InterPro" id="IPR011598">
    <property type="entry name" value="bHLH_dom"/>
</dbReference>
<organism evidence="7 8">
    <name type="scientific">Salix dunnii</name>
    <dbReference type="NCBI Taxonomy" id="1413687"/>
    <lineage>
        <taxon>Eukaryota</taxon>
        <taxon>Viridiplantae</taxon>
        <taxon>Streptophyta</taxon>
        <taxon>Embryophyta</taxon>
        <taxon>Tracheophyta</taxon>
        <taxon>Spermatophyta</taxon>
        <taxon>Magnoliopsida</taxon>
        <taxon>eudicotyledons</taxon>
        <taxon>Gunneridae</taxon>
        <taxon>Pentapetalae</taxon>
        <taxon>rosids</taxon>
        <taxon>fabids</taxon>
        <taxon>Malpighiales</taxon>
        <taxon>Salicaceae</taxon>
        <taxon>Saliceae</taxon>
        <taxon>Salix</taxon>
    </lineage>
</organism>
<dbReference type="Pfam" id="PF00010">
    <property type="entry name" value="HLH"/>
    <property type="match status" value="1"/>
</dbReference>
<gene>
    <name evidence="7" type="ORF">SADUNF_Sadunf14G0113200</name>
</gene>
<dbReference type="GO" id="GO:0005634">
    <property type="term" value="C:nucleus"/>
    <property type="evidence" value="ECO:0007669"/>
    <property type="project" value="UniProtKB-SubCell"/>
</dbReference>
<dbReference type="PROSITE" id="PS50888">
    <property type="entry name" value="BHLH"/>
    <property type="match status" value="1"/>
</dbReference>
<proteinExistence type="predicted"/>
<keyword evidence="4" id="KW-0539">Nucleus</keyword>
<dbReference type="CDD" id="cd18919">
    <property type="entry name" value="bHLH_AtBPE_like"/>
    <property type="match status" value="1"/>
</dbReference>
<evidence type="ECO:0000313" key="7">
    <source>
        <dbReference type="EMBL" id="KAF9669493.1"/>
    </source>
</evidence>
<dbReference type="AlphaFoldDB" id="A0A835JFX1"/>
<dbReference type="FunFam" id="4.10.280.10:FF:000002">
    <property type="entry name" value="Basic helix-loop-helix transcription factor"/>
    <property type="match status" value="1"/>
</dbReference>
<dbReference type="GO" id="GO:0046983">
    <property type="term" value="F:protein dimerization activity"/>
    <property type="evidence" value="ECO:0007669"/>
    <property type="project" value="InterPro"/>
</dbReference>
<name>A0A835JFX1_9ROSI</name>
<dbReference type="SMART" id="SM00353">
    <property type="entry name" value="HLH"/>
    <property type="match status" value="1"/>
</dbReference>
<keyword evidence="3" id="KW-0804">Transcription</keyword>
<feature type="compositionally biased region" description="Basic and acidic residues" evidence="5">
    <location>
        <begin position="313"/>
        <end position="342"/>
    </location>
</feature>
<accession>A0A835JFX1</accession>
<feature type="region of interest" description="Disordered" evidence="5">
    <location>
        <begin position="210"/>
        <end position="360"/>
    </location>
</feature>
<dbReference type="InterPro" id="IPR024097">
    <property type="entry name" value="bHLH_ZIP_TF"/>
</dbReference>
<evidence type="ECO:0000256" key="4">
    <source>
        <dbReference type="ARBA" id="ARBA00023242"/>
    </source>
</evidence>
<keyword evidence="2" id="KW-0805">Transcription regulation</keyword>
<dbReference type="Proteomes" id="UP000657918">
    <property type="component" value="Unassembled WGS sequence"/>
</dbReference>
<dbReference type="OrthoDB" id="775589at2759"/>
<reference evidence="7 8" key="1">
    <citation type="submission" date="2020-10" db="EMBL/GenBank/DDBJ databases">
        <title>Plant Genome Project.</title>
        <authorList>
            <person name="Zhang R.-G."/>
        </authorList>
    </citation>
    <scope>NUCLEOTIDE SEQUENCE [LARGE SCALE GENOMIC DNA]</scope>
    <source>
        <strain evidence="7">FAFU-HL-1</strain>
        <tissue evidence="7">Leaf</tissue>
    </source>
</reference>
<dbReference type="EMBL" id="JADGMS010000014">
    <property type="protein sequence ID" value="KAF9669493.1"/>
    <property type="molecule type" value="Genomic_DNA"/>
</dbReference>
<comment type="subcellular location">
    <subcellularLocation>
        <location evidence="1">Nucleus</location>
    </subcellularLocation>
</comment>
<feature type="domain" description="BHLH" evidence="6">
    <location>
        <begin position="369"/>
        <end position="419"/>
    </location>
</feature>
<dbReference type="PANTHER" id="PTHR12565:SF444">
    <property type="entry name" value="TRANSCRIPTION FACTOR BHLH62-RELATED"/>
    <property type="match status" value="1"/>
</dbReference>
<dbReference type="SUPFAM" id="SSF47459">
    <property type="entry name" value="HLH, helix-loop-helix DNA-binding domain"/>
    <property type="match status" value="1"/>
</dbReference>
<evidence type="ECO:0000256" key="2">
    <source>
        <dbReference type="ARBA" id="ARBA00023015"/>
    </source>
</evidence>
<feature type="compositionally biased region" description="Low complexity" evidence="5">
    <location>
        <begin position="343"/>
        <end position="352"/>
    </location>
</feature>